<protein>
    <submittedName>
        <fullName evidence="1">Uncharacterized protein</fullName>
    </submittedName>
</protein>
<proteinExistence type="predicted"/>
<dbReference type="Proteomes" id="UP000485058">
    <property type="component" value="Unassembled WGS sequence"/>
</dbReference>
<keyword evidence="2" id="KW-1185">Reference proteome</keyword>
<dbReference type="AlphaFoldDB" id="A0A699YL37"/>
<feature type="non-terminal residue" evidence="1">
    <location>
        <position position="77"/>
    </location>
</feature>
<evidence type="ECO:0000313" key="1">
    <source>
        <dbReference type="EMBL" id="GFH10803.1"/>
    </source>
</evidence>
<gene>
    <name evidence="1" type="ORF">HaLaN_06184</name>
</gene>
<dbReference type="EMBL" id="BLLF01000348">
    <property type="protein sequence ID" value="GFH10803.1"/>
    <property type="molecule type" value="Genomic_DNA"/>
</dbReference>
<evidence type="ECO:0000313" key="2">
    <source>
        <dbReference type="Proteomes" id="UP000485058"/>
    </source>
</evidence>
<name>A0A699YL37_HAELA</name>
<comment type="caution">
    <text evidence="1">The sequence shown here is derived from an EMBL/GenBank/DDBJ whole genome shotgun (WGS) entry which is preliminary data.</text>
</comment>
<reference evidence="1 2" key="1">
    <citation type="submission" date="2020-02" db="EMBL/GenBank/DDBJ databases">
        <title>Draft genome sequence of Haematococcus lacustris strain NIES-144.</title>
        <authorList>
            <person name="Morimoto D."/>
            <person name="Nakagawa S."/>
            <person name="Yoshida T."/>
            <person name="Sawayama S."/>
        </authorList>
    </citation>
    <scope>NUCLEOTIDE SEQUENCE [LARGE SCALE GENOMIC DNA]</scope>
    <source>
        <strain evidence="1 2">NIES-144</strain>
    </source>
</reference>
<organism evidence="1 2">
    <name type="scientific">Haematococcus lacustris</name>
    <name type="common">Green alga</name>
    <name type="synonym">Haematococcus pluvialis</name>
    <dbReference type="NCBI Taxonomy" id="44745"/>
    <lineage>
        <taxon>Eukaryota</taxon>
        <taxon>Viridiplantae</taxon>
        <taxon>Chlorophyta</taxon>
        <taxon>core chlorophytes</taxon>
        <taxon>Chlorophyceae</taxon>
        <taxon>CS clade</taxon>
        <taxon>Chlamydomonadales</taxon>
        <taxon>Haematococcaceae</taxon>
        <taxon>Haematococcus</taxon>
    </lineage>
</organism>
<sequence>MPPRLQGGSLSTPDPGAILSHTFEDDLGAGPLTYLATGQLLRRSTPLVAGSGGQVGSLAQRCAVLAWLLEPSQRELW</sequence>
<accession>A0A699YL37</accession>